<keyword evidence="6" id="KW-0503">Monooxygenase</keyword>
<evidence type="ECO:0000256" key="6">
    <source>
        <dbReference type="RuleBase" id="RU000461"/>
    </source>
</evidence>
<dbReference type="STRING" id="60169.A0A1V6N6A6"/>
<dbReference type="SUPFAM" id="SSF48264">
    <property type="entry name" value="Cytochrome P450"/>
    <property type="match status" value="1"/>
</dbReference>
<dbReference type="InterPro" id="IPR001128">
    <property type="entry name" value="Cyt_P450"/>
</dbReference>
<dbReference type="Gene3D" id="1.10.630.10">
    <property type="entry name" value="Cytochrome P450"/>
    <property type="match status" value="1"/>
</dbReference>
<dbReference type="InterPro" id="IPR036396">
    <property type="entry name" value="Cyt_P450_sf"/>
</dbReference>
<evidence type="ECO:0000256" key="2">
    <source>
        <dbReference type="ARBA" id="ARBA00022723"/>
    </source>
</evidence>
<dbReference type="PANTHER" id="PTHR24305">
    <property type="entry name" value="CYTOCHROME P450"/>
    <property type="match status" value="1"/>
</dbReference>
<organism evidence="7 8">
    <name type="scientific">Penicillium polonicum</name>
    <dbReference type="NCBI Taxonomy" id="60169"/>
    <lineage>
        <taxon>Eukaryota</taxon>
        <taxon>Fungi</taxon>
        <taxon>Dikarya</taxon>
        <taxon>Ascomycota</taxon>
        <taxon>Pezizomycotina</taxon>
        <taxon>Eurotiomycetes</taxon>
        <taxon>Eurotiomycetidae</taxon>
        <taxon>Eurotiales</taxon>
        <taxon>Aspergillaceae</taxon>
        <taxon>Penicillium</taxon>
    </lineage>
</organism>
<evidence type="ECO:0008006" key="9">
    <source>
        <dbReference type="Google" id="ProtNLM"/>
    </source>
</evidence>
<evidence type="ECO:0000313" key="8">
    <source>
        <dbReference type="Proteomes" id="UP000191408"/>
    </source>
</evidence>
<dbReference type="AlphaFoldDB" id="A0A1V6N6A6"/>
<keyword evidence="5 6" id="KW-0349">Heme</keyword>
<reference evidence="8" key="1">
    <citation type="journal article" date="2017" name="Nat. Microbiol.">
        <title>Global analysis of biosynthetic gene clusters reveals vast potential of secondary metabolite production in Penicillium species.</title>
        <authorList>
            <person name="Nielsen J.C."/>
            <person name="Grijseels S."/>
            <person name="Prigent S."/>
            <person name="Ji B."/>
            <person name="Dainat J."/>
            <person name="Nielsen K.F."/>
            <person name="Frisvad J.C."/>
            <person name="Workman M."/>
            <person name="Nielsen J."/>
        </authorList>
    </citation>
    <scope>NUCLEOTIDE SEQUENCE [LARGE SCALE GENOMIC DNA]</scope>
    <source>
        <strain evidence="8">IBT 4502</strain>
    </source>
</reference>
<name>A0A1V6N6A6_PENPO</name>
<keyword evidence="4 5" id="KW-0408">Iron</keyword>
<evidence type="ECO:0000256" key="4">
    <source>
        <dbReference type="ARBA" id="ARBA00023004"/>
    </source>
</evidence>
<comment type="caution">
    <text evidence="7">The sequence shown here is derived from an EMBL/GenBank/DDBJ whole genome shotgun (WGS) entry which is preliminary data.</text>
</comment>
<dbReference type="GO" id="GO:0020037">
    <property type="term" value="F:heme binding"/>
    <property type="evidence" value="ECO:0007669"/>
    <property type="project" value="InterPro"/>
</dbReference>
<dbReference type="Pfam" id="PF00067">
    <property type="entry name" value="p450"/>
    <property type="match status" value="1"/>
</dbReference>
<dbReference type="EMBL" id="MDYM01000026">
    <property type="protein sequence ID" value="OQD60228.1"/>
    <property type="molecule type" value="Genomic_DNA"/>
</dbReference>
<dbReference type="PRINTS" id="PR00463">
    <property type="entry name" value="EP450I"/>
</dbReference>
<keyword evidence="8" id="KW-1185">Reference proteome</keyword>
<protein>
    <recommendedName>
        <fullName evidence="9">Cytochrome P450</fullName>
    </recommendedName>
</protein>
<comment type="cofactor">
    <cofactor evidence="1 5">
        <name>heme</name>
        <dbReference type="ChEBI" id="CHEBI:30413"/>
    </cofactor>
</comment>
<dbReference type="InterPro" id="IPR017972">
    <property type="entry name" value="Cyt_P450_CS"/>
</dbReference>
<feature type="binding site" description="axial binding residue" evidence="5">
    <location>
        <position position="239"/>
    </location>
    <ligand>
        <name>heme</name>
        <dbReference type="ChEBI" id="CHEBI:30413"/>
    </ligand>
    <ligandPart>
        <name>Fe</name>
        <dbReference type="ChEBI" id="CHEBI:18248"/>
    </ligandPart>
</feature>
<evidence type="ECO:0000256" key="1">
    <source>
        <dbReference type="ARBA" id="ARBA00001971"/>
    </source>
</evidence>
<comment type="similarity">
    <text evidence="6">Belongs to the cytochrome P450 family.</text>
</comment>
<evidence type="ECO:0000256" key="5">
    <source>
        <dbReference type="PIRSR" id="PIRSR602401-1"/>
    </source>
</evidence>
<dbReference type="InterPro" id="IPR002401">
    <property type="entry name" value="Cyt_P450_E_grp-I"/>
</dbReference>
<dbReference type="GO" id="GO:0004497">
    <property type="term" value="F:monooxygenase activity"/>
    <property type="evidence" value="ECO:0007669"/>
    <property type="project" value="UniProtKB-KW"/>
</dbReference>
<proteinExistence type="inferred from homology"/>
<dbReference type="InterPro" id="IPR050121">
    <property type="entry name" value="Cytochrome_P450_monoxygenase"/>
</dbReference>
<evidence type="ECO:0000256" key="3">
    <source>
        <dbReference type="ARBA" id="ARBA00023002"/>
    </source>
</evidence>
<dbReference type="GO" id="GO:0005506">
    <property type="term" value="F:iron ion binding"/>
    <property type="evidence" value="ECO:0007669"/>
    <property type="project" value="InterPro"/>
</dbReference>
<dbReference type="Proteomes" id="UP000191408">
    <property type="component" value="Unassembled WGS sequence"/>
</dbReference>
<keyword evidence="2 5" id="KW-0479">Metal-binding</keyword>
<gene>
    <name evidence="7" type="ORF">PENPOL_c026G05066</name>
</gene>
<accession>A0A1V6N6A6</accession>
<evidence type="ECO:0000313" key="7">
    <source>
        <dbReference type="EMBL" id="OQD60228.1"/>
    </source>
</evidence>
<dbReference type="PROSITE" id="PS00086">
    <property type="entry name" value="CYTOCHROME_P450"/>
    <property type="match status" value="1"/>
</dbReference>
<dbReference type="PANTHER" id="PTHR24305:SF168">
    <property type="entry name" value="P450, PUTATIVE (EUROFUNG)-RELATED"/>
    <property type="match status" value="1"/>
</dbReference>
<keyword evidence="3 6" id="KW-0560">Oxidoreductase</keyword>
<dbReference type="GO" id="GO:0043386">
    <property type="term" value="P:mycotoxin biosynthetic process"/>
    <property type="evidence" value="ECO:0007669"/>
    <property type="project" value="UniProtKB-ARBA"/>
</dbReference>
<dbReference type="GO" id="GO:0016705">
    <property type="term" value="F:oxidoreductase activity, acting on paired donors, with incorporation or reduction of molecular oxygen"/>
    <property type="evidence" value="ECO:0007669"/>
    <property type="project" value="InterPro"/>
</dbReference>
<sequence>MDLAFSHPIGFMKQGEDVSTIIESLTALFGITRILTTFPELQRFLNLKWVYRFLASKPSDDHGPGMIRGVAINEVKRRLQQGVQSKEKDLLDRFLEYKDETGNGFPRRDLEVESFTPVIAGPESVATILRVAVIYIIGTPRVYRKLQAEIDENRHSGTISTPVSTPFPRTVPPEGANICGYFLPGGCDVGFSMWALGRNKTVFGEDVDCFRPERWFDTKEKIASYEKADLTFSAGLTTCLGRHIAMFEIHKTLFELFRNFEINLADPFVPCVADNILTFLVHDMPVYLNPRPGSN</sequence>